<protein>
    <submittedName>
        <fullName evidence="1">Uncharacterized protein</fullName>
    </submittedName>
</protein>
<dbReference type="EMBL" id="WOCE01000025">
    <property type="protein sequence ID" value="KAE9585116.1"/>
    <property type="molecule type" value="Genomic_DNA"/>
</dbReference>
<proteinExistence type="predicted"/>
<dbReference type="AlphaFoldDB" id="A0A6A4MLT4"/>
<evidence type="ECO:0000313" key="1">
    <source>
        <dbReference type="EMBL" id="KAE9585116.1"/>
    </source>
</evidence>
<sequence length="75" mass="8150">MLSLDGQDPATISICWEAFSFSSITVAIDKSCSRSTVMTEHYETSKCGCMIARRSSVSLVKVTNDNKKVVVDSAL</sequence>
<evidence type="ECO:0000313" key="2">
    <source>
        <dbReference type="Proteomes" id="UP000447434"/>
    </source>
</evidence>
<reference evidence="2" key="1">
    <citation type="journal article" date="2020" name="Nat. Commun.">
        <title>Genome sequence of the cluster root forming white lupin.</title>
        <authorList>
            <person name="Hufnagel B."/>
            <person name="Marques A."/>
            <person name="Soriano A."/>
            <person name="Marques L."/>
            <person name="Divol F."/>
            <person name="Doumas P."/>
            <person name="Sallet E."/>
            <person name="Mancinotti D."/>
            <person name="Carrere S."/>
            <person name="Marande W."/>
            <person name="Arribat S."/>
            <person name="Keller J."/>
            <person name="Huneau C."/>
            <person name="Blein T."/>
            <person name="Aime D."/>
            <person name="Laguerre M."/>
            <person name="Taylor J."/>
            <person name="Schubert V."/>
            <person name="Nelson M."/>
            <person name="Geu-Flores F."/>
            <person name="Crespi M."/>
            <person name="Gallardo-Guerrero K."/>
            <person name="Delaux P.-M."/>
            <person name="Salse J."/>
            <person name="Berges H."/>
            <person name="Guyot R."/>
            <person name="Gouzy J."/>
            <person name="Peret B."/>
        </authorList>
    </citation>
    <scope>NUCLEOTIDE SEQUENCE [LARGE SCALE GENOMIC DNA]</scope>
    <source>
        <strain evidence="2">cv. Amiga</strain>
    </source>
</reference>
<gene>
    <name evidence="1" type="ORF">Lalb_Chr25g0285601</name>
</gene>
<keyword evidence="2" id="KW-1185">Reference proteome</keyword>
<name>A0A6A4MLT4_LUPAL</name>
<dbReference type="Proteomes" id="UP000447434">
    <property type="component" value="Chromosome 25"/>
</dbReference>
<accession>A0A6A4MLT4</accession>
<organism evidence="1 2">
    <name type="scientific">Lupinus albus</name>
    <name type="common">White lupine</name>
    <name type="synonym">Lupinus termis</name>
    <dbReference type="NCBI Taxonomy" id="3870"/>
    <lineage>
        <taxon>Eukaryota</taxon>
        <taxon>Viridiplantae</taxon>
        <taxon>Streptophyta</taxon>
        <taxon>Embryophyta</taxon>
        <taxon>Tracheophyta</taxon>
        <taxon>Spermatophyta</taxon>
        <taxon>Magnoliopsida</taxon>
        <taxon>eudicotyledons</taxon>
        <taxon>Gunneridae</taxon>
        <taxon>Pentapetalae</taxon>
        <taxon>rosids</taxon>
        <taxon>fabids</taxon>
        <taxon>Fabales</taxon>
        <taxon>Fabaceae</taxon>
        <taxon>Papilionoideae</taxon>
        <taxon>50 kb inversion clade</taxon>
        <taxon>genistoids sensu lato</taxon>
        <taxon>core genistoids</taxon>
        <taxon>Genisteae</taxon>
        <taxon>Lupinus</taxon>
    </lineage>
</organism>
<comment type="caution">
    <text evidence="1">The sequence shown here is derived from an EMBL/GenBank/DDBJ whole genome shotgun (WGS) entry which is preliminary data.</text>
</comment>